<dbReference type="SUPFAM" id="SSF48295">
    <property type="entry name" value="TrpR-like"/>
    <property type="match status" value="1"/>
</dbReference>
<keyword evidence="3" id="KW-1185">Reference proteome</keyword>
<name>A0A839EU11_9HYPH</name>
<dbReference type="GO" id="GO:0005524">
    <property type="term" value="F:ATP binding"/>
    <property type="evidence" value="ECO:0007669"/>
    <property type="project" value="InterPro"/>
</dbReference>
<comment type="caution">
    <text evidence="2">The sequence shown here is derived from an EMBL/GenBank/DDBJ whole genome shotgun (WGS) entry which is preliminary data.</text>
</comment>
<dbReference type="InterPro" id="IPR010921">
    <property type="entry name" value="Trp_repressor/repl_initiator"/>
</dbReference>
<dbReference type="GO" id="GO:0006275">
    <property type="term" value="P:regulation of DNA replication"/>
    <property type="evidence" value="ECO:0007669"/>
    <property type="project" value="InterPro"/>
</dbReference>
<protein>
    <submittedName>
        <fullName evidence="2">TPP-dependent indolepyruvate ferredoxin oxidoreductase alpha subunit</fullName>
    </submittedName>
</protein>
<dbReference type="Proteomes" id="UP000549052">
    <property type="component" value="Unassembled WGS sequence"/>
</dbReference>
<dbReference type="GO" id="GO:0006270">
    <property type="term" value="P:DNA replication initiation"/>
    <property type="evidence" value="ECO:0007669"/>
    <property type="project" value="InterPro"/>
</dbReference>
<accession>A0A839EU11</accession>
<evidence type="ECO:0000313" key="2">
    <source>
        <dbReference type="EMBL" id="MBA8881668.1"/>
    </source>
</evidence>
<proteinExistence type="predicted"/>
<dbReference type="AlphaFoldDB" id="A0A839EU11"/>
<gene>
    <name evidence="2" type="ORF">FHW16_005413</name>
</gene>
<organism evidence="2 3">
    <name type="scientific">Phyllobacterium myrsinacearum</name>
    <dbReference type="NCBI Taxonomy" id="28101"/>
    <lineage>
        <taxon>Bacteria</taxon>
        <taxon>Pseudomonadati</taxon>
        <taxon>Pseudomonadota</taxon>
        <taxon>Alphaproteobacteria</taxon>
        <taxon>Hyphomicrobiales</taxon>
        <taxon>Phyllobacteriaceae</taxon>
        <taxon>Phyllobacterium</taxon>
    </lineage>
</organism>
<dbReference type="SMART" id="SM00760">
    <property type="entry name" value="Bac_DnaA_C"/>
    <property type="match status" value="1"/>
</dbReference>
<dbReference type="InterPro" id="IPR013159">
    <property type="entry name" value="DnaA_C"/>
</dbReference>
<dbReference type="RefSeq" id="WP_182552228.1">
    <property type="nucleotide sequence ID" value="NZ_JACGXN010000016.1"/>
</dbReference>
<keyword evidence="2" id="KW-0670">Pyruvate</keyword>
<dbReference type="Gene3D" id="1.10.1750.10">
    <property type="match status" value="1"/>
</dbReference>
<reference evidence="2 3" key="1">
    <citation type="submission" date="2020-07" db="EMBL/GenBank/DDBJ databases">
        <title>Genomic Encyclopedia of Type Strains, Phase IV (KMG-V): Genome sequencing to study the core and pangenomes of soil and plant-associated prokaryotes.</title>
        <authorList>
            <person name="Whitman W."/>
        </authorList>
    </citation>
    <scope>NUCLEOTIDE SEQUENCE [LARGE SCALE GENOMIC DNA]</scope>
    <source>
        <strain evidence="2 3">AN3</strain>
    </source>
</reference>
<evidence type="ECO:0000259" key="1">
    <source>
        <dbReference type="SMART" id="SM00760"/>
    </source>
</evidence>
<feature type="domain" description="Chromosomal replication initiator DnaA C-terminal" evidence="1">
    <location>
        <begin position="22"/>
        <end position="92"/>
    </location>
</feature>
<dbReference type="EMBL" id="JACGXN010000016">
    <property type="protein sequence ID" value="MBA8881668.1"/>
    <property type="molecule type" value="Genomic_DNA"/>
</dbReference>
<evidence type="ECO:0000313" key="3">
    <source>
        <dbReference type="Proteomes" id="UP000549052"/>
    </source>
</evidence>
<sequence>MADSLNNDVNKEALDYTSKRPSIESIINHHADKNRFASEDIISHKRRADIAEVRVDAIVEVYSRRRDLSLTDIGIAFGGRNYATIRTALEKRGISLPTSGVIYREAVIADAKEGFTPDELAHRHHCSNASIRKILYEAKVPFKS</sequence>
<dbReference type="GO" id="GO:0043565">
    <property type="term" value="F:sequence-specific DNA binding"/>
    <property type="evidence" value="ECO:0007669"/>
    <property type="project" value="InterPro"/>
</dbReference>